<dbReference type="CDD" id="cd04261">
    <property type="entry name" value="AAK_AKii-LysC-BS"/>
    <property type="match status" value="1"/>
</dbReference>
<dbReference type="InterPro" id="IPR045865">
    <property type="entry name" value="ACT-like_dom_sf"/>
</dbReference>
<dbReference type="InterPro" id="IPR041740">
    <property type="entry name" value="AKii-LysC-BS"/>
</dbReference>
<dbReference type="CDD" id="cd04936">
    <property type="entry name" value="ACT_AKii-LysC-BS-like_2"/>
    <property type="match status" value="1"/>
</dbReference>
<dbReference type="EMBL" id="JAGBKM010000001">
    <property type="protein sequence ID" value="MBO1529600.1"/>
    <property type="molecule type" value="Genomic_DNA"/>
</dbReference>
<keyword evidence="8 12" id="KW-0418">Kinase</keyword>
<evidence type="ECO:0000256" key="1">
    <source>
        <dbReference type="ARBA" id="ARBA00004766"/>
    </source>
</evidence>
<dbReference type="PANTHER" id="PTHR21499:SF3">
    <property type="entry name" value="ASPARTOKINASE"/>
    <property type="match status" value="1"/>
</dbReference>
<dbReference type="Pfam" id="PF00696">
    <property type="entry name" value="AA_kinase"/>
    <property type="match status" value="1"/>
</dbReference>
<dbReference type="NCBIfam" id="TIGR00657">
    <property type="entry name" value="asp_kinases"/>
    <property type="match status" value="1"/>
</dbReference>
<evidence type="ECO:0000256" key="11">
    <source>
        <dbReference type="ARBA" id="ARBA00047872"/>
    </source>
</evidence>
<dbReference type="Gene3D" id="3.40.1160.10">
    <property type="entry name" value="Acetylglutamate kinase-like"/>
    <property type="match status" value="1"/>
</dbReference>
<dbReference type="NCBIfam" id="TIGR00656">
    <property type="entry name" value="asp_kin_monofn"/>
    <property type="match status" value="1"/>
</dbReference>
<dbReference type="InterPro" id="IPR002912">
    <property type="entry name" value="ACT_dom"/>
</dbReference>
<comment type="pathway">
    <text evidence="1 13">Amino-acid biosynthesis; L-lysine biosynthesis via DAP pathway; (S)-tetrahydrodipicolinate from L-aspartate: step 1/4.</text>
</comment>
<evidence type="ECO:0000313" key="15">
    <source>
        <dbReference type="EMBL" id="MBO1529600.1"/>
    </source>
</evidence>
<evidence type="ECO:0000256" key="10">
    <source>
        <dbReference type="ARBA" id="ARBA00023154"/>
    </source>
</evidence>
<dbReference type="SUPFAM" id="SSF55021">
    <property type="entry name" value="ACT-like"/>
    <property type="match status" value="2"/>
</dbReference>
<dbReference type="PANTHER" id="PTHR21499">
    <property type="entry name" value="ASPARTATE KINASE"/>
    <property type="match status" value="1"/>
</dbReference>
<comment type="pathway">
    <text evidence="2 13">Amino-acid biosynthesis; L-methionine biosynthesis via de novo pathway; L-homoserine from L-aspartate: step 1/3.</text>
</comment>
<dbReference type="GO" id="GO:0004072">
    <property type="term" value="F:aspartate kinase activity"/>
    <property type="evidence" value="ECO:0007669"/>
    <property type="project" value="UniProtKB-EC"/>
</dbReference>
<organism evidence="15 16">
    <name type="scientific">Psychrobacter coccoides</name>
    <dbReference type="NCBI Taxonomy" id="2818440"/>
    <lineage>
        <taxon>Bacteria</taxon>
        <taxon>Pseudomonadati</taxon>
        <taxon>Pseudomonadota</taxon>
        <taxon>Gammaproteobacteria</taxon>
        <taxon>Moraxellales</taxon>
        <taxon>Moraxellaceae</taxon>
        <taxon>Psychrobacter</taxon>
    </lineage>
</organism>
<dbReference type="InterPro" id="IPR005260">
    <property type="entry name" value="Asp_kin_monofn"/>
</dbReference>
<comment type="pathway">
    <text evidence="3 13">Amino-acid biosynthesis; L-threonine biosynthesis; L-threonine from L-aspartate: step 1/5.</text>
</comment>
<proteinExistence type="inferred from homology"/>
<dbReference type="InterPro" id="IPR001057">
    <property type="entry name" value="Glu/AcGlu_kinase"/>
</dbReference>
<evidence type="ECO:0000259" key="14">
    <source>
        <dbReference type="PROSITE" id="PS51671"/>
    </source>
</evidence>
<evidence type="ECO:0000256" key="12">
    <source>
        <dbReference type="RuleBase" id="RU003448"/>
    </source>
</evidence>
<evidence type="ECO:0000256" key="2">
    <source>
        <dbReference type="ARBA" id="ARBA00004986"/>
    </source>
</evidence>
<reference evidence="15 16" key="1">
    <citation type="submission" date="2021-03" db="EMBL/GenBank/DDBJ databases">
        <authorList>
            <person name="Shang D.-D."/>
            <person name="Du Z.-J."/>
            <person name="Chen G.-J."/>
        </authorList>
    </citation>
    <scope>NUCLEOTIDE SEQUENCE [LARGE SCALE GENOMIC DNA]</scope>
    <source>
        <strain evidence="15 16">F1192</strain>
    </source>
</reference>
<protein>
    <recommendedName>
        <fullName evidence="12">Aspartokinase</fullName>
        <ecNumber evidence="12">2.7.2.4</ecNumber>
    </recommendedName>
</protein>
<dbReference type="NCBIfam" id="NF005155">
    <property type="entry name" value="PRK06635.1-4"/>
    <property type="match status" value="1"/>
</dbReference>
<dbReference type="InterPro" id="IPR054352">
    <property type="entry name" value="ACT_Aspartokinase"/>
</dbReference>
<feature type="domain" description="ACT" evidence="14">
    <location>
        <begin position="277"/>
        <end position="361"/>
    </location>
</feature>
<dbReference type="RefSeq" id="WP_207988441.1">
    <property type="nucleotide sequence ID" value="NZ_JAGBKM010000001.1"/>
</dbReference>
<name>A0ABS3NJM8_9GAMM</name>
<gene>
    <name evidence="15" type="ORF">J3492_00030</name>
</gene>
<keyword evidence="7" id="KW-0547">Nucleotide-binding</keyword>
<keyword evidence="5 13" id="KW-0028">Amino-acid biosynthesis</keyword>
<dbReference type="PRINTS" id="PR00474">
    <property type="entry name" value="GLU5KINASE"/>
</dbReference>
<dbReference type="InterPro" id="IPR018042">
    <property type="entry name" value="Aspartate_kinase_CS"/>
</dbReference>
<comment type="catalytic activity">
    <reaction evidence="11 12">
        <text>L-aspartate + ATP = 4-phospho-L-aspartate + ADP</text>
        <dbReference type="Rhea" id="RHEA:23776"/>
        <dbReference type="ChEBI" id="CHEBI:29991"/>
        <dbReference type="ChEBI" id="CHEBI:30616"/>
        <dbReference type="ChEBI" id="CHEBI:57535"/>
        <dbReference type="ChEBI" id="CHEBI:456216"/>
        <dbReference type="EC" id="2.7.2.4"/>
    </reaction>
</comment>
<dbReference type="Pfam" id="PF01842">
    <property type="entry name" value="ACT"/>
    <property type="match status" value="1"/>
</dbReference>
<dbReference type="PIRSF" id="PIRSF000726">
    <property type="entry name" value="Asp_kin"/>
    <property type="match status" value="1"/>
</dbReference>
<evidence type="ECO:0000256" key="13">
    <source>
        <dbReference type="RuleBase" id="RU004249"/>
    </source>
</evidence>
<dbReference type="InterPro" id="IPR036393">
    <property type="entry name" value="AceGlu_kinase-like_sf"/>
</dbReference>
<evidence type="ECO:0000256" key="5">
    <source>
        <dbReference type="ARBA" id="ARBA00022605"/>
    </source>
</evidence>
<evidence type="ECO:0000313" key="16">
    <source>
        <dbReference type="Proteomes" id="UP000664554"/>
    </source>
</evidence>
<evidence type="ECO:0000256" key="3">
    <source>
        <dbReference type="ARBA" id="ARBA00005139"/>
    </source>
</evidence>
<evidence type="ECO:0000256" key="9">
    <source>
        <dbReference type="ARBA" id="ARBA00022840"/>
    </source>
</evidence>
<dbReference type="Gene3D" id="3.30.2130.10">
    <property type="entry name" value="VC0802-like"/>
    <property type="match status" value="1"/>
</dbReference>
<dbReference type="Pfam" id="PF22468">
    <property type="entry name" value="ACT_9"/>
    <property type="match status" value="1"/>
</dbReference>
<dbReference type="PROSITE" id="PS00324">
    <property type="entry name" value="ASPARTOKINASE"/>
    <property type="match status" value="1"/>
</dbReference>
<keyword evidence="6 12" id="KW-0808">Transferase</keyword>
<comment type="similarity">
    <text evidence="4 12">Belongs to the aspartokinase family.</text>
</comment>
<evidence type="ECO:0000256" key="4">
    <source>
        <dbReference type="ARBA" id="ARBA00010122"/>
    </source>
</evidence>
<dbReference type="Proteomes" id="UP000664554">
    <property type="component" value="Unassembled WGS sequence"/>
</dbReference>
<dbReference type="PROSITE" id="PS51671">
    <property type="entry name" value="ACT"/>
    <property type="match status" value="1"/>
</dbReference>
<evidence type="ECO:0000256" key="6">
    <source>
        <dbReference type="ARBA" id="ARBA00022679"/>
    </source>
</evidence>
<evidence type="ECO:0000256" key="8">
    <source>
        <dbReference type="ARBA" id="ARBA00022777"/>
    </source>
</evidence>
<dbReference type="InterPro" id="IPR001048">
    <property type="entry name" value="Asp/Glu/Uridylate_kinase"/>
</dbReference>
<keyword evidence="16" id="KW-1185">Reference proteome</keyword>
<keyword evidence="10" id="KW-0457">Lysine biosynthesis</keyword>
<evidence type="ECO:0000256" key="7">
    <source>
        <dbReference type="ARBA" id="ARBA00022741"/>
    </source>
</evidence>
<sequence>MALIVQKYGGTSMGSIDRIKNVAKRIKRWHDNGHQVVVVVSAMSGETNRLIDLARQISSDPDPREYDQMVSTGEQVSISLLAMAIKELGVGARSFTGRQVAIKTDSSHNKARIESIDDASIREQLDAGNVVIVAGFQGVDDQGNATTLGRGGSDTTGVAVAAALGADECQIYTDVDGVYTTDPRVTSKAKKLEKITFEEMLEMASLGSKILQIRSVEFAGKYGVPLRVLSSFDENTDGSFDQDFQDNVGTLITIDEGDSMEQAIISGIAFNRDEAKIVVRGVPDHPGIASAILTPIGRANIEIDMIVQNLSTGGTTDFTFTVNRTDLDKAIKVLNDEVKDDIGAKEILGNSEVVKVSLVGVGMRSHAGVASLMFQTLAENNINIQMISTSEIKISVLIQDQHLEKAVKSLHTAFGLDREDGDSRVAGQ</sequence>
<keyword evidence="9" id="KW-0067">ATP-binding</keyword>
<comment type="caution">
    <text evidence="15">The sequence shown here is derived from an EMBL/GenBank/DDBJ whole genome shotgun (WGS) entry which is preliminary data.</text>
</comment>
<dbReference type="EC" id="2.7.2.4" evidence="12"/>
<dbReference type="NCBIfam" id="NF005154">
    <property type="entry name" value="PRK06635.1-2"/>
    <property type="match status" value="1"/>
</dbReference>
<dbReference type="InterPro" id="IPR001341">
    <property type="entry name" value="Asp_kinase"/>
</dbReference>
<accession>A0ABS3NJM8</accession>
<dbReference type="CDD" id="cd04913">
    <property type="entry name" value="ACT_AKii-LysC-BS-like_1"/>
    <property type="match status" value="1"/>
</dbReference>
<dbReference type="SUPFAM" id="SSF53633">
    <property type="entry name" value="Carbamate kinase-like"/>
    <property type="match status" value="1"/>
</dbReference>